<accession>A0A2T7P9C6</accession>
<dbReference type="EMBL" id="PZQS01000005">
    <property type="protein sequence ID" value="PVD30027.1"/>
    <property type="molecule type" value="Genomic_DNA"/>
</dbReference>
<proteinExistence type="predicted"/>
<reference evidence="1 2" key="1">
    <citation type="submission" date="2018-04" db="EMBL/GenBank/DDBJ databases">
        <title>The genome of golden apple snail Pomacea canaliculata provides insight into stress tolerance and invasive adaptation.</title>
        <authorList>
            <person name="Liu C."/>
            <person name="Liu B."/>
            <person name="Ren Y."/>
            <person name="Zhang Y."/>
            <person name="Wang H."/>
            <person name="Li S."/>
            <person name="Jiang F."/>
            <person name="Yin L."/>
            <person name="Zhang G."/>
            <person name="Qian W."/>
            <person name="Fan W."/>
        </authorList>
    </citation>
    <scope>NUCLEOTIDE SEQUENCE [LARGE SCALE GENOMIC DNA]</scope>
    <source>
        <strain evidence="1">SZHN2017</strain>
        <tissue evidence="1">Muscle</tissue>
    </source>
</reference>
<name>A0A2T7P9C6_POMCA</name>
<organism evidence="1 2">
    <name type="scientific">Pomacea canaliculata</name>
    <name type="common">Golden apple snail</name>
    <dbReference type="NCBI Taxonomy" id="400727"/>
    <lineage>
        <taxon>Eukaryota</taxon>
        <taxon>Metazoa</taxon>
        <taxon>Spiralia</taxon>
        <taxon>Lophotrochozoa</taxon>
        <taxon>Mollusca</taxon>
        <taxon>Gastropoda</taxon>
        <taxon>Caenogastropoda</taxon>
        <taxon>Architaenioglossa</taxon>
        <taxon>Ampullarioidea</taxon>
        <taxon>Ampullariidae</taxon>
        <taxon>Pomacea</taxon>
    </lineage>
</organism>
<comment type="caution">
    <text evidence="1">The sequence shown here is derived from an EMBL/GenBank/DDBJ whole genome shotgun (WGS) entry which is preliminary data.</text>
</comment>
<sequence>MGLARREHNRTRLTFYPSPSAPRASLWARHVLPMSDGVQAAAQPLRRFLHANHDAWEAAVKSRLGGSGICLVLMSTRSRLMVSVQSVVCELFRIVSQP</sequence>
<dbReference type="Proteomes" id="UP000245119">
    <property type="component" value="Linkage Group LG5"/>
</dbReference>
<gene>
    <name evidence="1" type="ORF">C0Q70_09288</name>
</gene>
<dbReference type="AlphaFoldDB" id="A0A2T7P9C6"/>
<evidence type="ECO:0000313" key="2">
    <source>
        <dbReference type="Proteomes" id="UP000245119"/>
    </source>
</evidence>
<protein>
    <submittedName>
        <fullName evidence="1">Uncharacterized protein</fullName>
    </submittedName>
</protein>
<evidence type="ECO:0000313" key="1">
    <source>
        <dbReference type="EMBL" id="PVD30027.1"/>
    </source>
</evidence>
<keyword evidence="2" id="KW-1185">Reference proteome</keyword>